<keyword evidence="5" id="KW-1185">Reference proteome</keyword>
<evidence type="ECO:0000313" key="5">
    <source>
        <dbReference type="Proteomes" id="UP001147830"/>
    </source>
</evidence>
<dbReference type="PANTHER" id="PTHR47870">
    <property type="entry name" value="CYTOCHROME C-TYPE BIOGENESIS PROTEIN CCMH"/>
    <property type="match status" value="1"/>
</dbReference>
<dbReference type="InterPro" id="IPR051263">
    <property type="entry name" value="C-type_cytochrome_biogenesis"/>
</dbReference>
<dbReference type="InterPro" id="IPR011990">
    <property type="entry name" value="TPR-like_helical_dom_sf"/>
</dbReference>
<protein>
    <submittedName>
        <fullName evidence="4">C-type cytochrome biogenesis protein CcmI</fullName>
    </submittedName>
</protein>
<dbReference type="GO" id="GO:0030313">
    <property type="term" value="C:cell envelope"/>
    <property type="evidence" value="ECO:0007669"/>
    <property type="project" value="UniProtKB-SubCell"/>
</dbReference>
<proteinExistence type="predicted"/>
<name>A0A9X2WCL6_9GAMM</name>
<accession>A0A9X2WCL6</accession>
<dbReference type="InterPro" id="IPR056412">
    <property type="entry name" value="Ig_CycH"/>
</dbReference>
<dbReference type="RefSeq" id="WP_260974881.1">
    <property type="nucleotide sequence ID" value="NZ_JAOANI010000009.1"/>
</dbReference>
<evidence type="ECO:0000313" key="4">
    <source>
        <dbReference type="EMBL" id="MCT7357958.1"/>
    </source>
</evidence>
<organism evidence="4 5">
    <name type="scientific">Thalassolituus pacificus</name>
    <dbReference type="NCBI Taxonomy" id="2975440"/>
    <lineage>
        <taxon>Bacteria</taxon>
        <taxon>Pseudomonadati</taxon>
        <taxon>Pseudomonadota</taxon>
        <taxon>Gammaproteobacteria</taxon>
        <taxon>Oceanospirillales</taxon>
        <taxon>Oceanospirillaceae</taxon>
        <taxon>Thalassolituus</taxon>
    </lineage>
</organism>
<evidence type="ECO:0000259" key="3">
    <source>
        <dbReference type="Pfam" id="PF23892"/>
    </source>
</evidence>
<comment type="caution">
    <text evidence="4">The sequence shown here is derived from an EMBL/GenBank/DDBJ whole genome shotgun (WGS) entry which is preliminary data.</text>
</comment>
<dbReference type="GO" id="GO:0017004">
    <property type="term" value="P:cytochrome complex assembly"/>
    <property type="evidence" value="ECO:0007669"/>
    <property type="project" value="UniProtKB-KW"/>
</dbReference>
<dbReference type="PANTHER" id="PTHR47870:SF1">
    <property type="entry name" value="CYTOCHROME C-TYPE BIOGENESIS PROTEIN CCMH"/>
    <property type="match status" value="1"/>
</dbReference>
<keyword evidence="2" id="KW-0201">Cytochrome c-type biogenesis</keyword>
<dbReference type="SUPFAM" id="SSF48452">
    <property type="entry name" value="TPR-like"/>
    <property type="match status" value="1"/>
</dbReference>
<dbReference type="AlphaFoldDB" id="A0A9X2WCL6"/>
<reference evidence="4" key="1">
    <citation type="journal article" date="2022" name="Front. Microbiol.">
        <title>Genome-based taxonomic rearrangement of Oceanobacter-related bacteria including the description of Thalassolituus hydrocarbonoclasticus sp. nov. and Thalassolituus pacificus sp. nov. and emended description of the genus Thalassolituus.</title>
        <authorList>
            <person name="Dong C."/>
            <person name="Wei L."/>
            <person name="Wang J."/>
            <person name="Lai Q."/>
            <person name="Huang Z."/>
            <person name="Shao Z."/>
        </authorList>
    </citation>
    <scope>NUCLEOTIDE SEQUENCE</scope>
    <source>
        <strain evidence="4">59MF3M-4</strain>
    </source>
</reference>
<dbReference type="GO" id="GO:0005886">
    <property type="term" value="C:plasma membrane"/>
    <property type="evidence" value="ECO:0007669"/>
    <property type="project" value="TreeGrafter"/>
</dbReference>
<reference evidence="4" key="2">
    <citation type="submission" date="2022-08" db="EMBL/GenBank/DDBJ databases">
        <authorList>
            <person name="Dong C."/>
        </authorList>
    </citation>
    <scope>NUCLEOTIDE SEQUENCE</scope>
    <source>
        <strain evidence="4">59MF3M-4</strain>
    </source>
</reference>
<dbReference type="NCBIfam" id="TIGR03142">
    <property type="entry name" value="cytochro_ccmI"/>
    <property type="match status" value="1"/>
</dbReference>
<dbReference type="InterPro" id="IPR017560">
    <property type="entry name" value="Cyt_c_biogenesis_CcmI"/>
</dbReference>
<gene>
    <name evidence="4" type="primary">ccmI</name>
    <name evidence="4" type="ORF">NYR02_02835</name>
</gene>
<dbReference type="Proteomes" id="UP001147830">
    <property type="component" value="Unassembled WGS sequence"/>
</dbReference>
<dbReference type="EMBL" id="JAOANI010000009">
    <property type="protein sequence ID" value="MCT7357958.1"/>
    <property type="molecule type" value="Genomic_DNA"/>
</dbReference>
<comment type="subcellular location">
    <subcellularLocation>
        <location evidence="1">Cell envelope</location>
    </subcellularLocation>
</comment>
<evidence type="ECO:0000256" key="2">
    <source>
        <dbReference type="ARBA" id="ARBA00022748"/>
    </source>
</evidence>
<dbReference type="Gene3D" id="1.25.40.10">
    <property type="entry name" value="Tetratricopeptide repeat domain"/>
    <property type="match status" value="1"/>
</dbReference>
<evidence type="ECO:0000256" key="1">
    <source>
        <dbReference type="ARBA" id="ARBA00004196"/>
    </source>
</evidence>
<feature type="domain" description="Cytochrome c-type biogenesis protein H Ig-like" evidence="3">
    <location>
        <begin position="294"/>
        <end position="400"/>
    </location>
</feature>
<sequence length="405" mass="44767">MIWALLLLSLLLLMFLLVPVWHRDKADDLYQSEENLRLYQERTDELAASDLDEEQKQALQLELDREFLAANSGVATGQKNASVRYRWPVAAGLFVVSVGATVLLYQQWGAANELRATELLEKASQVELTQPERNELIERLAVAGDKQPDNIEWNYLRGRLLNANGDFAQAADVFADILVVLPQEATADRAATMTLLAQARFFAADQKADDSMYQLLKDALELTPGNRQALGMAGMLAFELKDYQGAINYWRQLWLGMGDSPEAQMLAQGILRAVEHVREQGGEVDLSWMKRTEIKVLVDLSPAAKAAVDPADTVFVLARALSGPPMPLAVQKLTVAQLPLVITLSDAQAMAPGMNLSSHEQVTLVARISKSGQPMPQSGDWQIEQSPVSNHEENLIKLTISELLP</sequence>
<dbReference type="Pfam" id="PF23892">
    <property type="entry name" value="Ig_CycH"/>
    <property type="match status" value="1"/>
</dbReference>